<name>A0A515D9S4_9BURK</name>
<organism evidence="2 3">
    <name type="scientific">Rhodoferax sediminis</name>
    <dbReference type="NCBI Taxonomy" id="2509614"/>
    <lineage>
        <taxon>Bacteria</taxon>
        <taxon>Pseudomonadati</taxon>
        <taxon>Pseudomonadota</taxon>
        <taxon>Betaproteobacteria</taxon>
        <taxon>Burkholderiales</taxon>
        <taxon>Comamonadaceae</taxon>
        <taxon>Rhodoferax</taxon>
    </lineage>
</organism>
<evidence type="ECO:0000313" key="3">
    <source>
        <dbReference type="Proteomes" id="UP000316798"/>
    </source>
</evidence>
<accession>A0A515D9S4</accession>
<sequence length="146" mass="15355">MNRRNLVQSAALSAGATFLVAANAQGTGATSQKHHKIVIQVSDNDPARWNLVLNNAKNLQDDVGAANVDVEIVAYGPGIGMLKLDAPVSNRVGDAVKGGVKVSACENTMRGQKLTKEDMNPAVGYVPSGAAEIMIKQGEGWAYLRP</sequence>
<feature type="chain" id="PRO_5022024218" evidence="1">
    <location>
        <begin position="25"/>
        <end position="146"/>
    </location>
</feature>
<dbReference type="EMBL" id="CP035503">
    <property type="protein sequence ID" value="QDL37144.1"/>
    <property type="molecule type" value="Genomic_DNA"/>
</dbReference>
<feature type="signal peptide" evidence="1">
    <location>
        <begin position="1"/>
        <end position="24"/>
    </location>
</feature>
<dbReference type="KEGG" id="rhf:EUB48_07485"/>
<evidence type="ECO:0000313" key="2">
    <source>
        <dbReference type="EMBL" id="QDL37144.1"/>
    </source>
</evidence>
<reference evidence="2 3" key="1">
    <citation type="submission" date="2019-01" db="EMBL/GenBank/DDBJ databases">
        <title>Genomic insights into a novel species Rhodoferax sp.</title>
        <authorList>
            <person name="Jin L."/>
        </authorList>
    </citation>
    <scope>NUCLEOTIDE SEQUENCE [LARGE SCALE GENOMIC DNA]</scope>
    <source>
        <strain evidence="2 3">CHu59-6-5</strain>
    </source>
</reference>
<dbReference type="Proteomes" id="UP000316798">
    <property type="component" value="Chromosome"/>
</dbReference>
<dbReference type="SUPFAM" id="SSF75169">
    <property type="entry name" value="DsrEFH-like"/>
    <property type="match status" value="1"/>
</dbReference>
<dbReference type="InterPro" id="IPR027396">
    <property type="entry name" value="DsrEFH-like"/>
</dbReference>
<dbReference type="PANTHER" id="PTHR37691:SF1">
    <property type="entry name" value="BLR3518 PROTEIN"/>
    <property type="match status" value="1"/>
</dbReference>
<dbReference type="OrthoDB" id="5295901at2"/>
<protein>
    <submittedName>
        <fullName evidence="2">Uncharacterized protein</fullName>
    </submittedName>
</protein>
<dbReference type="AlphaFoldDB" id="A0A515D9S4"/>
<dbReference type="Pfam" id="PF02635">
    <property type="entry name" value="DsrE"/>
    <property type="match status" value="1"/>
</dbReference>
<gene>
    <name evidence="2" type="ORF">EUB48_07485</name>
</gene>
<dbReference type="RefSeq" id="WP_142818311.1">
    <property type="nucleotide sequence ID" value="NZ_CP035503.1"/>
</dbReference>
<dbReference type="InterPro" id="IPR003787">
    <property type="entry name" value="Sulphur_relay_DsrE/F-like"/>
</dbReference>
<evidence type="ECO:0000256" key="1">
    <source>
        <dbReference type="SAM" id="SignalP"/>
    </source>
</evidence>
<dbReference type="PANTHER" id="PTHR37691">
    <property type="entry name" value="BLR3518 PROTEIN"/>
    <property type="match status" value="1"/>
</dbReference>
<keyword evidence="3" id="KW-1185">Reference proteome</keyword>
<keyword evidence="1" id="KW-0732">Signal</keyword>
<dbReference type="Gene3D" id="3.40.1260.10">
    <property type="entry name" value="DsrEFH-like"/>
    <property type="match status" value="1"/>
</dbReference>
<proteinExistence type="predicted"/>